<evidence type="ECO:0000259" key="1">
    <source>
        <dbReference type="SMART" id="SM00481"/>
    </source>
</evidence>
<comment type="caution">
    <text evidence="2">The sequence shown here is derived from an EMBL/GenBank/DDBJ whole genome shotgun (WGS) entry which is preliminary data.</text>
</comment>
<evidence type="ECO:0000313" key="2">
    <source>
        <dbReference type="EMBL" id="EHI61093.1"/>
    </source>
</evidence>
<dbReference type="EMBL" id="ADLN01000008">
    <property type="protein sequence ID" value="EHI61093.1"/>
    <property type="molecule type" value="Genomic_DNA"/>
</dbReference>
<dbReference type="HOGENOM" id="CLU_072517_0_0_9"/>
<dbReference type="InterPro" id="IPR003141">
    <property type="entry name" value="Pol/His_phosphatase_N"/>
</dbReference>
<proteinExistence type="predicted"/>
<dbReference type="SUPFAM" id="SSF89550">
    <property type="entry name" value="PHP domain-like"/>
    <property type="match status" value="1"/>
</dbReference>
<dbReference type="PATRIC" id="fig|742737.3.peg.904"/>
<dbReference type="PANTHER" id="PTHR42924:SF3">
    <property type="entry name" value="POLYMERASE_HISTIDINOL PHOSPHATASE N-TERMINAL DOMAIN-CONTAINING PROTEIN"/>
    <property type="match status" value="1"/>
</dbReference>
<gene>
    <name evidence="2" type="ORF">HMPREF9473_00907</name>
</gene>
<sequence>MKRNIEGFKGRGNWYKGNLHSHTVNSDGKLTPAESVKLFQDNGYHFLCLSEHDLYTDYRKEFDSPEFIILPGLEASAVLFEKEDGIHRKKVHHIHGILGTELMQQKAVKPLFRHMERLEVPVYYGEWDGAAVAQQLADELAARGCITTYNHPVWSRVEEREFVDTDGIFGLEIFNYNTVNESGTGYDTAHWDVMLRKGRRIHGFASDDNHNEGLFDDACGGYVWVKADGLTHDNIISALVEGNYYSSSGPEIYDWGIREGVVYVDCSPVNRVNVIAGGYVNGGRTVMCGSLQETMTRAEYPLNGDETYVRVECVDASGRTAWSNAIFL</sequence>
<accession>G5IBN0</accession>
<reference evidence="2 3" key="1">
    <citation type="submission" date="2011-08" db="EMBL/GenBank/DDBJ databases">
        <title>The Genome Sequence of Clostridium hathewayi WAL-18680.</title>
        <authorList>
            <consortium name="The Broad Institute Genome Sequencing Platform"/>
            <person name="Earl A."/>
            <person name="Ward D."/>
            <person name="Feldgarden M."/>
            <person name="Gevers D."/>
            <person name="Finegold S.M."/>
            <person name="Summanen P.H."/>
            <person name="Molitoris D.R."/>
            <person name="Song M."/>
            <person name="Daigneault M."/>
            <person name="Allen-Vercoe E."/>
            <person name="Young S.K."/>
            <person name="Zeng Q."/>
            <person name="Gargeya S."/>
            <person name="Fitzgerald M."/>
            <person name="Haas B."/>
            <person name="Abouelleil A."/>
            <person name="Alvarado L."/>
            <person name="Arachchi H.M."/>
            <person name="Berlin A."/>
            <person name="Brown A."/>
            <person name="Chapman S.B."/>
            <person name="Chen Z."/>
            <person name="Dunbar C."/>
            <person name="Freedman E."/>
            <person name="Gearin G."/>
            <person name="Gellesch M."/>
            <person name="Goldberg J."/>
            <person name="Griggs A."/>
            <person name="Gujja S."/>
            <person name="Heiman D."/>
            <person name="Howarth C."/>
            <person name="Larson L."/>
            <person name="Lui A."/>
            <person name="MacDonald P.J.P."/>
            <person name="Montmayeur A."/>
            <person name="Murphy C."/>
            <person name="Neiman D."/>
            <person name="Pearson M."/>
            <person name="Priest M."/>
            <person name="Roberts A."/>
            <person name="Saif S."/>
            <person name="Shea T."/>
            <person name="Shenoy N."/>
            <person name="Sisk P."/>
            <person name="Stolte C."/>
            <person name="Sykes S."/>
            <person name="Wortman J."/>
            <person name="Nusbaum C."/>
            <person name="Birren B."/>
        </authorList>
    </citation>
    <scope>NUCLEOTIDE SEQUENCE [LARGE SCALE GENOMIC DNA]</scope>
    <source>
        <strain evidence="2 3">WAL-18680</strain>
    </source>
</reference>
<protein>
    <recommendedName>
        <fullName evidence="1">Polymerase/histidinol phosphatase N-terminal domain-containing protein</fullName>
    </recommendedName>
</protein>
<organism evidence="2 3">
    <name type="scientific">Hungatella hathewayi WAL-18680</name>
    <dbReference type="NCBI Taxonomy" id="742737"/>
    <lineage>
        <taxon>Bacteria</taxon>
        <taxon>Bacillati</taxon>
        <taxon>Bacillota</taxon>
        <taxon>Clostridia</taxon>
        <taxon>Lachnospirales</taxon>
        <taxon>Lachnospiraceae</taxon>
        <taxon>Hungatella</taxon>
    </lineage>
</organism>
<evidence type="ECO:0000313" key="3">
    <source>
        <dbReference type="Proteomes" id="UP000005384"/>
    </source>
</evidence>
<dbReference type="Proteomes" id="UP000005384">
    <property type="component" value="Unassembled WGS sequence"/>
</dbReference>
<name>G5IBN0_9FIRM</name>
<dbReference type="GO" id="GO:0004534">
    <property type="term" value="F:5'-3' RNA exonuclease activity"/>
    <property type="evidence" value="ECO:0007669"/>
    <property type="project" value="TreeGrafter"/>
</dbReference>
<dbReference type="Gene3D" id="3.20.20.140">
    <property type="entry name" value="Metal-dependent hydrolases"/>
    <property type="match status" value="1"/>
</dbReference>
<dbReference type="RefSeq" id="WP_006778893.1">
    <property type="nucleotide sequence ID" value="NZ_CP040506.1"/>
</dbReference>
<dbReference type="AlphaFoldDB" id="G5IBN0"/>
<dbReference type="GO" id="GO:0035312">
    <property type="term" value="F:5'-3' DNA exonuclease activity"/>
    <property type="evidence" value="ECO:0007669"/>
    <property type="project" value="TreeGrafter"/>
</dbReference>
<feature type="domain" description="Polymerase/histidinol phosphatase N-terminal" evidence="1">
    <location>
        <begin position="17"/>
        <end position="79"/>
    </location>
</feature>
<dbReference type="OrthoDB" id="9804333at2"/>
<keyword evidence="3" id="KW-1185">Reference proteome</keyword>
<dbReference type="InterPro" id="IPR052018">
    <property type="entry name" value="PHP_domain"/>
</dbReference>
<dbReference type="SMART" id="SM00481">
    <property type="entry name" value="POLIIIAc"/>
    <property type="match status" value="1"/>
</dbReference>
<dbReference type="PANTHER" id="PTHR42924">
    <property type="entry name" value="EXONUCLEASE"/>
    <property type="match status" value="1"/>
</dbReference>
<dbReference type="InterPro" id="IPR016195">
    <property type="entry name" value="Pol/histidinol_Pase-like"/>
</dbReference>